<dbReference type="Proteomes" id="UP001231109">
    <property type="component" value="Unassembled WGS sequence"/>
</dbReference>
<reference evidence="6 7" key="1">
    <citation type="submission" date="2022-11" db="EMBL/GenBank/DDBJ databases">
        <title>Viruses from the air-sea interface of a natural surface slick.</title>
        <authorList>
            <person name="Rahlff J."/>
            <person name="Holmfeldt K."/>
        </authorList>
    </citation>
    <scope>NUCLEOTIDE SEQUENCE [LARGE SCALE GENOMIC DNA]</scope>
    <source>
        <strain evidence="6 7">SMS4</strain>
    </source>
</reference>
<dbReference type="Pfam" id="PF13354">
    <property type="entry name" value="Beta-lactamase2"/>
    <property type="match status" value="1"/>
</dbReference>
<evidence type="ECO:0000256" key="4">
    <source>
        <dbReference type="SAM" id="SignalP"/>
    </source>
</evidence>
<feature type="domain" description="Beta-lactamase class A catalytic" evidence="5">
    <location>
        <begin position="82"/>
        <end position="361"/>
    </location>
</feature>
<keyword evidence="7" id="KW-1185">Reference proteome</keyword>
<comment type="catalytic activity">
    <reaction evidence="1">
        <text>a beta-lactam + H2O = a substituted beta-amino acid</text>
        <dbReference type="Rhea" id="RHEA:20401"/>
        <dbReference type="ChEBI" id="CHEBI:15377"/>
        <dbReference type="ChEBI" id="CHEBI:35627"/>
        <dbReference type="ChEBI" id="CHEBI:140347"/>
        <dbReference type="EC" id="3.5.2.6"/>
    </reaction>
</comment>
<dbReference type="EC" id="3.5.2.6" evidence="3"/>
<evidence type="ECO:0000313" key="7">
    <source>
        <dbReference type="Proteomes" id="UP001231109"/>
    </source>
</evidence>
<dbReference type="PANTHER" id="PTHR35333:SF3">
    <property type="entry name" value="BETA-LACTAMASE-TYPE TRANSPEPTIDASE FOLD CONTAINING PROTEIN"/>
    <property type="match status" value="1"/>
</dbReference>
<keyword evidence="4" id="KW-0732">Signal</keyword>
<feature type="chain" id="PRO_5045919456" description="beta-lactamase" evidence="4">
    <location>
        <begin position="21"/>
        <end position="427"/>
    </location>
</feature>
<dbReference type="RefSeq" id="WP_305976949.1">
    <property type="nucleotide sequence ID" value="NZ_JAPJDZ010000061.1"/>
</dbReference>
<evidence type="ECO:0000256" key="2">
    <source>
        <dbReference type="ARBA" id="ARBA00009009"/>
    </source>
</evidence>
<dbReference type="EMBL" id="JAPJDZ010000061">
    <property type="protein sequence ID" value="MDP5137678.1"/>
    <property type="molecule type" value="Genomic_DNA"/>
</dbReference>
<keyword evidence="6" id="KW-0378">Hydrolase</keyword>
<comment type="caution">
    <text evidence="6">The sequence shown here is derived from an EMBL/GenBank/DDBJ whole genome shotgun (WGS) entry which is preliminary data.</text>
</comment>
<proteinExistence type="inferred from homology"/>
<feature type="signal peptide" evidence="4">
    <location>
        <begin position="1"/>
        <end position="20"/>
    </location>
</feature>
<dbReference type="Gene3D" id="3.40.710.10">
    <property type="entry name" value="DD-peptidase/beta-lactamase superfamily"/>
    <property type="match status" value="1"/>
</dbReference>
<evidence type="ECO:0000256" key="3">
    <source>
        <dbReference type="ARBA" id="ARBA00012865"/>
    </source>
</evidence>
<accession>A0ABT9I2R8</accession>
<organism evidence="6 7">
    <name type="scientific">Rheinheimera baltica</name>
    <dbReference type="NCBI Taxonomy" id="67576"/>
    <lineage>
        <taxon>Bacteria</taxon>
        <taxon>Pseudomonadati</taxon>
        <taxon>Pseudomonadota</taxon>
        <taxon>Gammaproteobacteria</taxon>
        <taxon>Chromatiales</taxon>
        <taxon>Chromatiaceae</taxon>
        <taxon>Rheinheimera</taxon>
    </lineage>
</organism>
<protein>
    <recommendedName>
        <fullName evidence="3">beta-lactamase</fullName>
        <ecNumber evidence="3">3.5.2.6</ecNumber>
    </recommendedName>
</protein>
<dbReference type="InterPro" id="IPR000871">
    <property type="entry name" value="Beta-lactam_class-A"/>
</dbReference>
<gene>
    <name evidence="6" type="ORF">ORJ04_17115</name>
</gene>
<evidence type="ECO:0000256" key="1">
    <source>
        <dbReference type="ARBA" id="ARBA00001526"/>
    </source>
</evidence>
<comment type="similarity">
    <text evidence="2">Belongs to the class-A beta-lactamase family.</text>
</comment>
<dbReference type="InterPro" id="IPR045155">
    <property type="entry name" value="Beta-lactam_cat"/>
</dbReference>
<evidence type="ECO:0000259" key="5">
    <source>
        <dbReference type="Pfam" id="PF13354"/>
    </source>
</evidence>
<name>A0ABT9I2R8_9GAMM</name>
<evidence type="ECO:0000313" key="6">
    <source>
        <dbReference type="EMBL" id="MDP5137678.1"/>
    </source>
</evidence>
<sequence>MQKFRLYIIYALLFVPAALADCFQLNITSACHNFSSLLNKVPDTYPMLQKVFADPAPYKVQIIYTQIDRDTQNKPHLSYYQYNVDENRYFYPASSVKLPIALLALEWLNEQNVEQLTTETTMFTDAALPWQTAAHIDDTSATKLPSMAHYIKKILFVSDNDASNRLYELLGQERINAKLAEKGLTNSLITHRLSTSLTEQQNRQYNPIRFIGLDKTLLLALPARESVSVFRNKAEATFGKGYIDNGNYIDQPMDFTAKNRQSLANFDGVIKRLVFPELFSKQQQFALSSKDREFVLRYMSMLPSESDYPSYNTEHFPDNYSKFLMFAGEPKSLPANIRIFNKTGWAYGHIVDGGYFVDLENQVEFFLTAVIYTNKNDILNDDQYETKQVAYPFLNELGNYIYQYELNRAKPIRPDLTDIKKIISKSP</sequence>
<dbReference type="GO" id="GO:0016787">
    <property type="term" value="F:hydrolase activity"/>
    <property type="evidence" value="ECO:0007669"/>
    <property type="project" value="UniProtKB-KW"/>
</dbReference>
<dbReference type="PANTHER" id="PTHR35333">
    <property type="entry name" value="BETA-LACTAMASE"/>
    <property type="match status" value="1"/>
</dbReference>
<dbReference type="InterPro" id="IPR012338">
    <property type="entry name" value="Beta-lactam/transpept-like"/>
</dbReference>
<dbReference type="SUPFAM" id="SSF56601">
    <property type="entry name" value="beta-lactamase/transpeptidase-like"/>
    <property type="match status" value="1"/>
</dbReference>